<dbReference type="Gene3D" id="3.90.70.10">
    <property type="entry name" value="Cysteine proteinases"/>
    <property type="match status" value="1"/>
</dbReference>
<dbReference type="InterPro" id="IPR039417">
    <property type="entry name" value="Peptidase_C1A_papain-like"/>
</dbReference>
<evidence type="ECO:0000259" key="2">
    <source>
        <dbReference type="SMART" id="SM00645"/>
    </source>
</evidence>
<evidence type="ECO:0000313" key="4">
    <source>
        <dbReference type="RefSeq" id="XP_035825170.1"/>
    </source>
</evidence>
<organism evidence="3 4">
    <name type="scientific">Aplysia californica</name>
    <name type="common">California sea hare</name>
    <dbReference type="NCBI Taxonomy" id="6500"/>
    <lineage>
        <taxon>Eukaryota</taxon>
        <taxon>Metazoa</taxon>
        <taxon>Spiralia</taxon>
        <taxon>Lophotrochozoa</taxon>
        <taxon>Mollusca</taxon>
        <taxon>Gastropoda</taxon>
        <taxon>Heterobranchia</taxon>
        <taxon>Euthyneura</taxon>
        <taxon>Tectipleura</taxon>
        <taxon>Aplysiida</taxon>
        <taxon>Aplysioidea</taxon>
        <taxon>Aplysiidae</taxon>
        <taxon>Aplysia</taxon>
    </lineage>
</organism>
<accession>A0ABM1VRX8</accession>
<dbReference type="Proteomes" id="UP000694888">
    <property type="component" value="Unplaced"/>
</dbReference>
<dbReference type="PROSITE" id="PS00639">
    <property type="entry name" value="THIOL_PROTEASE_HIS"/>
    <property type="match status" value="1"/>
</dbReference>
<dbReference type="SMART" id="SM00645">
    <property type="entry name" value="Pept_C1"/>
    <property type="match status" value="1"/>
</dbReference>
<name>A0ABM1VRX8_APLCA</name>
<dbReference type="SUPFAM" id="SSF54001">
    <property type="entry name" value="Cysteine proteinases"/>
    <property type="match status" value="1"/>
</dbReference>
<dbReference type="CDD" id="cd02248">
    <property type="entry name" value="Peptidase_C1A"/>
    <property type="match status" value="1"/>
</dbReference>
<evidence type="ECO:0000256" key="1">
    <source>
        <dbReference type="ARBA" id="ARBA00008455"/>
    </source>
</evidence>
<protein>
    <submittedName>
        <fullName evidence="4">Cathepsin L-like</fullName>
    </submittedName>
</protein>
<evidence type="ECO:0000313" key="3">
    <source>
        <dbReference type="Proteomes" id="UP000694888"/>
    </source>
</evidence>
<dbReference type="InterPro" id="IPR038765">
    <property type="entry name" value="Papain-like_cys_pep_sf"/>
</dbReference>
<keyword evidence="3" id="KW-1185">Reference proteome</keyword>
<dbReference type="InterPro" id="IPR025660">
    <property type="entry name" value="Pept_his_AS"/>
</dbReference>
<dbReference type="GeneID" id="106011516"/>
<reference evidence="4" key="1">
    <citation type="submission" date="2025-08" db="UniProtKB">
        <authorList>
            <consortium name="RefSeq"/>
        </authorList>
    </citation>
    <scope>IDENTIFICATION</scope>
</reference>
<comment type="similarity">
    <text evidence="1">Belongs to the peptidase C1 family.</text>
</comment>
<feature type="domain" description="Peptidase C1A papain C-terminal" evidence="2">
    <location>
        <begin position="2"/>
        <end position="119"/>
    </location>
</feature>
<sequence length="122" mass="13028">MVETHKPVKWQGLGLQAAFVRSTASSVAGGATVGPISVAIDESHPGFQQYSGGVYDEPACSSTMLDHGVLAVGYGTQDGKDYWIVKNSWKTNWGTDGYILRSRSKDNQCGIATAASYPTRVN</sequence>
<dbReference type="Pfam" id="PF00112">
    <property type="entry name" value="Peptidase_C1"/>
    <property type="match status" value="1"/>
</dbReference>
<dbReference type="InterPro" id="IPR013128">
    <property type="entry name" value="Peptidase_C1A"/>
</dbReference>
<dbReference type="InterPro" id="IPR000668">
    <property type="entry name" value="Peptidase_C1A_C"/>
</dbReference>
<gene>
    <name evidence="4" type="primary">LOC106011516</name>
</gene>
<dbReference type="RefSeq" id="XP_035825170.1">
    <property type="nucleotide sequence ID" value="XM_035969277.1"/>
</dbReference>
<dbReference type="PANTHER" id="PTHR12411">
    <property type="entry name" value="CYSTEINE PROTEASE FAMILY C1-RELATED"/>
    <property type="match status" value="1"/>
</dbReference>
<proteinExistence type="inferred from homology"/>